<proteinExistence type="predicted"/>
<dbReference type="RefSeq" id="WP_163721518.1">
    <property type="nucleotide sequence ID" value="NZ_JAWLUK010000006.1"/>
</dbReference>
<evidence type="ECO:0000313" key="1">
    <source>
        <dbReference type="EMBL" id="MDV7176947.1"/>
    </source>
</evidence>
<dbReference type="Proteomes" id="UP001185728">
    <property type="component" value="Unassembled WGS sequence"/>
</dbReference>
<organism evidence="1 2">
    <name type="scientific">Micrococcus yunnanensis</name>
    <dbReference type="NCBI Taxonomy" id="566027"/>
    <lineage>
        <taxon>Bacteria</taxon>
        <taxon>Bacillati</taxon>
        <taxon>Actinomycetota</taxon>
        <taxon>Actinomycetes</taxon>
        <taxon>Micrococcales</taxon>
        <taxon>Micrococcaceae</taxon>
        <taxon>Micrococcus</taxon>
    </lineage>
</organism>
<gene>
    <name evidence="1" type="ORF">R4064_04695</name>
</gene>
<dbReference type="AlphaFoldDB" id="A0AAP5T6L0"/>
<evidence type="ECO:0000313" key="2">
    <source>
        <dbReference type="Proteomes" id="UP001185728"/>
    </source>
</evidence>
<reference evidence="1" key="1">
    <citation type="submission" date="2023-10" db="EMBL/GenBank/DDBJ databases">
        <title>Development of a sustainable strategy for remediation of hydrocarbon-contaminated territories based on the waste exchange concept.</title>
        <authorList>
            <person name="Krivoruchko A."/>
        </authorList>
    </citation>
    <scope>NUCLEOTIDE SEQUENCE</scope>
    <source>
        <strain evidence="1">IEGM 1325</strain>
    </source>
</reference>
<comment type="caution">
    <text evidence="1">The sequence shown here is derived from an EMBL/GenBank/DDBJ whole genome shotgun (WGS) entry which is preliminary data.</text>
</comment>
<accession>A0AAP5T6L0</accession>
<protein>
    <submittedName>
        <fullName evidence="1">Uncharacterized protein</fullName>
    </submittedName>
</protein>
<name>A0AAP5T6L0_9MICC</name>
<dbReference type="EMBL" id="JAWLUK010000006">
    <property type="protein sequence ID" value="MDV7176947.1"/>
    <property type="molecule type" value="Genomic_DNA"/>
</dbReference>
<sequence>MDRASLDDARAVARARLARWVEDLMTPQHDRVGRPAVPRLVLTSEDFDWTPHQLTSGLTFCIADYVVGDEDEGDPSEVWAVALAETYAVFEEEDIDEARREIVAQLERGSHEFASKVYVEASVSHFSKRSHGLTGGDVHELVRLRDLDLPPAAWRHVGVFLLNMLGARARHGVEVSVEHPVTYLPYELVPACSPSQEELLMSRRVPKEALAYSAPLSWLRELAKDKLAQWCLSASDRQDAPEVYFNLHRFPYAMELDDVAPDFCGGVMRVHPKGERPDDWWRQQEVTACAWFGIAVDLSDCLTRGELLQAIDSEAEDDDGASILERIRAEICVTRYSSTGGSSRDTSVIHLDAADLIDMDGLDIHGISHNLENALMSRMAQLEY</sequence>